<evidence type="ECO:0000313" key="2">
    <source>
        <dbReference type="EMBL" id="STZ26794.1"/>
    </source>
</evidence>
<dbReference type="Pfam" id="PF00583">
    <property type="entry name" value="Acetyltransf_1"/>
    <property type="match status" value="1"/>
</dbReference>
<proteinExistence type="predicted"/>
<dbReference type="RefSeq" id="WP_115089866.1">
    <property type="nucleotide sequence ID" value="NZ_CP068107.1"/>
</dbReference>
<dbReference type="AlphaFoldDB" id="A0A378RIK5"/>
<gene>
    <name evidence="2" type="ORF">NCTC11179_00321</name>
</gene>
<dbReference type="GO" id="GO:0016747">
    <property type="term" value="F:acyltransferase activity, transferring groups other than amino-acyl groups"/>
    <property type="evidence" value="ECO:0007669"/>
    <property type="project" value="InterPro"/>
</dbReference>
<dbReference type="SUPFAM" id="SSF55729">
    <property type="entry name" value="Acyl-CoA N-acyltransferases (Nat)"/>
    <property type="match status" value="1"/>
</dbReference>
<accession>A0A378RIK5</accession>
<sequence>MNIAFIPASEVDCEQLTQVAKIAKQHWGYANEWMQLWEEDLTITPARFANQTLVKAQVDGVLAGFYVLAYEEDLVELDGLWILPEYHGKRIGKTLFHHAVDQARKEGYSRLQLYADPYVDGFYQKLGGQIIGQIPTKIKDRYLNIFQFQLEEIEGVE</sequence>
<keyword evidence="2" id="KW-0808">Transferase</keyword>
<dbReference type="CDD" id="cd04301">
    <property type="entry name" value="NAT_SF"/>
    <property type="match status" value="1"/>
</dbReference>
<evidence type="ECO:0000259" key="1">
    <source>
        <dbReference type="PROSITE" id="PS51186"/>
    </source>
</evidence>
<organism evidence="2 3">
    <name type="scientific">Myroides odoratus</name>
    <name type="common">Flavobacterium odoratum</name>
    <dbReference type="NCBI Taxonomy" id="256"/>
    <lineage>
        <taxon>Bacteria</taxon>
        <taxon>Pseudomonadati</taxon>
        <taxon>Bacteroidota</taxon>
        <taxon>Flavobacteriia</taxon>
        <taxon>Flavobacteriales</taxon>
        <taxon>Flavobacteriaceae</taxon>
        <taxon>Myroides</taxon>
    </lineage>
</organism>
<keyword evidence="3" id="KW-1185">Reference proteome</keyword>
<name>A0A378RIK5_MYROD</name>
<reference evidence="2 3" key="1">
    <citation type="submission" date="2018-06" db="EMBL/GenBank/DDBJ databases">
        <authorList>
            <consortium name="Pathogen Informatics"/>
            <person name="Doyle S."/>
        </authorList>
    </citation>
    <scope>NUCLEOTIDE SEQUENCE [LARGE SCALE GENOMIC DNA]</scope>
    <source>
        <strain evidence="2 3">NCTC11179</strain>
    </source>
</reference>
<dbReference type="InterPro" id="IPR016181">
    <property type="entry name" value="Acyl_CoA_acyltransferase"/>
</dbReference>
<feature type="domain" description="N-acetyltransferase" evidence="1">
    <location>
        <begin position="3"/>
        <end position="149"/>
    </location>
</feature>
<dbReference type="EMBL" id="UGQL01000001">
    <property type="protein sequence ID" value="STZ26794.1"/>
    <property type="molecule type" value="Genomic_DNA"/>
</dbReference>
<dbReference type="Proteomes" id="UP000255024">
    <property type="component" value="Unassembled WGS sequence"/>
</dbReference>
<evidence type="ECO:0000313" key="3">
    <source>
        <dbReference type="Proteomes" id="UP000255024"/>
    </source>
</evidence>
<protein>
    <submittedName>
        <fullName evidence="2">Predicted acetyltransferase</fullName>
    </submittedName>
</protein>
<dbReference type="Gene3D" id="3.40.630.30">
    <property type="match status" value="1"/>
</dbReference>
<dbReference type="InterPro" id="IPR000182">
    <property type="entry name" value="GNAT_dom"/>
</dbReference>
<dbReference type="PROSITE" id="PS51186">
    <property type="entry name" value="GNAT"/>
    <property type="match status" value="1"/>
</dbReference>